<dbReference type="Gene3D" id="3.30.70.100">
    <property type="match status" value="2"/>
</dbReference>
<protein>
    <recommendedName>
        <fullName evidence="3">EthD domain-containing protein</fullName>
    </recommendedName>
</protein>
<evidence type="ECO:0000256" key="1">
    <source>
        <dbReference type="SAM" id="MobiDB-lite"/>
    </source>
</evidence>
<name>A0AAU1ZUS3_9ACTN</name>
<organism evidence="2">
    <name type="scientific">Streptomyces sp. NBC_00093</name>
    <dbReference type="NCBI Taxonomy" id="2975649"/>
    <lineage>
        <taxon>Bacteria</taxon>
        <taxon>Bacillati</taxon>
        <taxon>Actinomycetota</taxon>
        <taxon>Actinomycetes</taxon>
        <taxon>Kitasatosporales</taxon>
        <taxon>Streptomycetaceae</taxon>
        <taxon>Streptomyces</taxon>
    </lineage>
</organism>
<dbReference type="AlphaFoldDB" id="A0AAU1ZUS3"/>
<proteinExistence type="predicted"/>
<reference evidence="2" key="1">
    <citation type="submission" date="2022-10" db="EMBL/GenBank/DDBJ databases">
        <title>The complete genomes of actinobacterial strains from the NBC collection.</title>
        <authorList>
            <person name="Joergensen T.S."/>
            <person name="Alvarez Arevalo M."/>
            <person name="Sterndorff E.B."/>
            <person name="Faurdal D."/>
            <person name="Vuksanovic O."/>
            <person name="Mourched A.-S."/>
            <person name="Charusanti P."/>
            <person name="Shaw S."/>
            <person name="Blin K."/>
            <person name="Weber T."/>
        </authorList>
    </citation>
    <scope>NUCLEOTIDE SEQUENCE</scope>
    <source>
        <strain evidence="2">NBC_00093</strain>
    </source>
</reference>
<accession>A0AAU1ZUS3</accession>
<evidence type="ECO:0000313" key="2">
    <source>
        <dbReference type="EMBL" id="WTT15514.1"/>
    </source>
</evidence>
<dbReference type="EMBL" id="CP108222">
    <property type="protein sequence ID" value="WTT15514.1"/>
    <property type="molecule type" value="Genomic_DNA"/>
</dbReference>
<evidence type="ECO:0008006" key="3">
    <source>
        <dbReference type="Google" id="ProtNLM"/>
    </source>
</evidence>
<dbReference type="SUPFAM" id="SSF54909">
    <property type="entry name" value="Dimeric alpha+beta barrel"/>
    <property type="match status" value="2"/>
</dbReference>
<dbReference type="InterPro" id="IPR011008">
    <property type="entry name" value="Dimeric_a/b-barrel"/>
</dbReference>
<gene>
    <name evidence="2" type="ORF">OHA22_08270</name>
</gene>
<sequence>MNHIPSDHEPFGTRLGSPITGSRTAPVPTTSGIFPVWLREDLPREVARQYWKGPHAQIVARLPSIAEYLQHHFSPTDHGYWPASPTVGTVVPPNWRCDGIAEVRMVSMAGALTIPVHMREVYLDEQNVFDRVLGNLTGPRGGRWWTDGHDVGVGHRTVLLLRRRRGLSRRAFRRYVHERIGPALHEAGARDLRTYTFLPWTSLPHPTPGISHDNPTFRRYHGCVVLGADNRAAVDEILASKQIADLVADQHTVMTAVHAFTVEHTEPVIRTGAPVRP</sequence>
<feature type="compositionally biased region" description="Basic and acidic residues" evidence="1">
    <location>
        <begin position="1"/>
        <end position="11"/>
    </location>
</feature>
<feature type="region of interest" description="Disordered" evidence="1">
    <location>
        <begin position="1"/>
        <end position="27"/>
    </location>
</feature>